<feature type="transmembrane region" description="Helical" evidence="2">
    <location>
        <begin position="250"/>
        <end position="268"/>
    </location>
</feature>
<evidence type="ECO:0000256" key="3">
    <source>
        <dbReference type="SAM" id="SignalP"/>
    </source>
</evidence>
<feature type="compositionally biased region" description="Polar residues" evidence="1">
    <location>
        <begin position="191"/>
        <end position="213"/>
    </location>
</feature>
<reference evidence="4 5" key="1">
    <citation type="journal article" date="2021" name="Commun. Biol.">
        <title>The genome of Shorea leprosula (Dipterocarpaceae) highlights the ecological relevance of drought in aseasonal tropical rainforests.</title>
        <authorList>
            <person name="Ng K.K.S."/>
            <person name="Kobayashi M.J."/>
            <person name="Fawcett J.A."/>
            <person name="Hatakeyama M."/>
            <person name="Paape T."/>
            <person name="Ng C.H."/>
            <person name="Ang C.C."/>
            <person name="Tnah L.H."/>
            <person name="Lee C.T."/>
            <person name="Nishiyama T."/>
            <person name="Sese J."/>
            <person name="O'Brien M.J."/>
            <person name="Copetti D."/>
            <person name="Mohd Noor M.I."/>
            <person name="Ong R.C."/>
            <person name="Putra M."/>
            <person name="Sireger I.Z."/>
            <person name="Indrioko S."/>
            <person name="Kosugi Y."/>
            <person name="Izuno A."/>
            <person name="Isagi Y."/>
            <person name="Lee S.L."/>
            <person name="Shimizu K.K."/>
        </authorList>
    </citation>
    <scope>NUCLEOTIDE SEQUENCE [LARGE SCALE GENOMIC DNA]</scope>
    <source>
        <strain evidence="4">214</strain>
    </source>
</reference>
<evidence type="ECO:0000256" key="1">
    <source>
        <dbReference type="SAM" id="MobiDB-lite"/>
    </source>
</evidence>
<evidence type="ECO:0000256" key="2">
    <source>
        <dbReference type="SAM" id="Phobius"/>
    </source>
</evidence>
<keyword evidence="2" id="KW-0812">Transmembrane</keyword>
<feature type="signal peptide" evidence="3">
    <location>
        <begin position="1"/>
        <end position="28"/>
    </location>
</feature>
<organism evidence="4 5">
    <name type="scientific">Rubroshorea leprosula</name>
    <dbReference type="NCBI Taxonomy" id="152421"/>
    <lineage>
        <taxon>Eukaryota</taxon>
        <taxon>Viridiplantae</taxon>
        <taxon>Streptophyta</taxon>
        <taxon>Embryophyta</taxon>
        <taxon>Tracheophyta</taxon>
        <taxon>Spermatophyta</taxon>
        <taxon>Magnoliopsida</taxon>
        <taxon>eudicotyledons</taxon>
        <taxon>Gunneridae</taxon>
        <taxon>Pentapetalae</taxon>
        <taxon>rosids</taxon>
        <taxon>malvids</taxon>
        <taxon>Malvales</taxon>
        <taxon>Dipterocarpaceae</taxon>
        <taxon>Rubroshorea</taxon>
    </lineage>
</organism>
<gene>
    <name evidence="4" type="ORF">SLEP1_g29862</name>
</gene>
<feature type="compositionally biased region" description="Polar residues" evidence="1">
    <location>
        <begin position="157"/>
        <end position="171"/>
    </location>
</feature>
<keyword evidence="2" id="KW-0472">Membrane</keyword>
<proteinExistence type="predicted"/>
<dbReference type="EMBL" id="BPVZ01000053">
    <property type="protein sequence ID" value="GKV19630.1"/>
    <property type="molecule type" value="Genomic_DNA"/>
</dbReference>
<feature type="compositionally biased region" description="Polar residues" evidence="1">
    <location>
        <begin position="131"/>
        <end position="140"/>
    </location>
</feature>
<protein>
    <recommendedName>
        <fullName evidence="6">Bifunctional inhibitor/plant lipid transfer protein/seed storage helical domain-containing protein</fullName>
    </recommendedName>
</protein>
<evidence type="ECO:0000313" key="5">
    <source>
        <dbReference type="Proteomes" id="UP001054252"/>
    </source>
</evidence>
<keyword evidence="2" id="KW-1133">Transmembrane helix</keyword>
<evidence type="ECO:0000313" key="4">
    <source>
        <dbReference type="EMBL" id="GKV19630.1"/>
    </source>
</evidence>
<comment type="caution">
    <text evidence="4">The sequence shown here is derived from an EMBL/GenBank/DDBJ whole genome shotgun (WGS) entry which is preliminary data.</text>
</comment>
<accession>A0AAV5K9D6</accession>
<feature type="region of interest" description="Disordered" evidence="1">
    <location>
        <begin position="114"/>
        <end position="214"/>
    </location>
</feature>
<sequence>MGPSILVSIWFTWLLAILLFALVPSVHSQIQVCSMQNIELGPCFQGNGYRPDACCNALNQVIHTGFSCMCSLLVSSLPLSTTPISLPLPNCYISLPPLSLCRVLAPTPVVIPPVRSGNQHPAPPLTPADDQMQSSLSNPGDPTEQPAPPLPPADDQMQSSLSSPGNLTQHPVTPLAAVFPSPLLPPAEDQMIQSPLDTTGESNSTAVQKQPCSAENAEPKLDLFGGGYGTLFGGGYGTSNGGEETKVLMIGWRFLFPLVILLHGTILLG</sequence>
<evidence type="ECO:0008006" key="6">
    <source>
        <dbReference type="Google" id="ProtNLM"/>
    </source>
</evidence>
<name>A0AAV5K9D6_9ROSI</name>
<feature type="chain" id="PRO_5043641189" description="Bifunctional inhibitor/plant lipid transfer protein/seed storage helical domain-containing protein" evidence="3">
    <location>
        <begin position="29"/>
        <end position="269"/>
    </location>
</feature>
<dbReference type="AlphaFoldDB" id="A0AAV5K9D6"/>
<keyword evidence="3" id="KW-0732">Signal</keyword>
<dbReference type="Proteomes" id="UP001054252">
    <property type="component" value="Unassembled WGS sequence"/>
</dbReference>
<keyword evidence="5" id="KW-1185">Reference proteome</keyword>